<comment type="caution">
    <text evidence="4">The sequence shown here is derived from an EMBL/GenBank/DDBJ whole genome shotgun (WGS) entry which is preliminary data.</text>
</comment>
<name>A0A8J3F8T1_9ACTN</name>
<evidence type="ECO:0000313" key="4">
    <source>
        <dbReference type="EMBL" id="GGJ89580.1"/>
    </source>
</evidence>
<feature type="signal peptide" evidence="3">
    <location>
        <begin position="1"/>
        <end position="31"/>
    </location>
</feature>
<keyword evidence="2" id="KW-0812">Transmembrane</keyword>
<feature type="region of interest" description="Disordered" evidence="1">
    <location>
        <begin position="238"/>
        <end position="280"/>
    </location>
</feature>
<sequence>MTTQRRAWIPRAGMALAAILGLMPLASPAGAAPTTPPALAAGQRADAQIQIISLDPRRLRSGKTATLTYQATLVVGSPRVRVETDSALACEGDCEVTLEPGENETYTARLTARDIPVGEVRPVRVAVISGGQRAEDQLTIFGPERAPSARRISGRIVDAETGEGVGGAQVGLKDSADHKQSTTADGSGRFAFFGSAQQPISPGQVQIGARADEYGSQIVTVRAADNGNVSGVLLRLRSTVRPTPSPTPTPTATQPSSDPTPADEPSDSAPGATTPASGDSSSPLFWIGVVVGLLVLALGIGGLILLLLRRRQENKDRGGATGPAAAPAGGSGAPYPPLGDATAIVNQPVAADPLANAQTVTQPAVRDEYADPYGLPPQVPGQPQYGAPPAWSAPAGYEGGGETRVGTLAPVGDSNTTTVGAGGYGFPPADPYGTGTTPVLGAPAPPYGAEAPRGDGFSAFGASGTFGTVPTQEHGPGGYPAPAGPDGTGGFPARGGTGGFPAQGHPDGYPAPGRAGEHSGGFPAQAAPGGYAVGSPTGGYPNANAESSFFGDAGYPSGGYPAAVPGGTGGYPNVVAPASAFSAFGAPAESAVPAQPGAADEPRASHPRGYGGPSPSPYFPAGAPAPTGESPRYDEPTGMFRPEGGAPVTPESYLSGLSQPSGDQPPQRRSTEWMDD</sequence>
<keyword evidence="5" id="KW-1185">Reference proteome</keyword>
<accession>A0A8J3F8T1</accession>
<evidence type="ECO:0000313" key="5">
    <source>
        <dbReference type="Proteomes" id="UP000649739"/>
    </source>
</evidence>
<reference evidence="4" key="1">
    <citation type="journal article" date="2014" name="Int. J. Syst. Evol. Microbiol.">
        <title>Complete genome sequence of Corynebacterium casei LMG S-19264T (=DSM 44701T), isolated from a smear-ripened cheese.</title>
        <authorList>
            <consortium name="US DOE Joint Genome Institute (JGI-PGF)"/>
            <person name="Walter F."/>
            <person name="Albersmeier A."/>
            <person name="Kalinowski J."/>
            <person name="Ruckert C."/>
        </authorList>
    </citation>
    <scope>NUCLEOTIDE SEQUENCE</scope>
    <source>
        <strain evidence="4">JCM 3090</strain>
    </source>
</reference>
<feature type="transmembrane region" description="Helical" evidence="2">
    <location>
        <begin position="284"/>
        <end position="308"/>
    </location>
</feature>
<dbReference type="RefSeq" id="WP_189169703.1">
    <property type="nucleotide sequence ID" value="NZ_BMQB01000003.1"/>
</dbReference>
<feature type="region of interest" description="Disordered" evidence="1">
    <location>
        <begin position="165"/>
        <end position="195"/>
    </location>
</feature>
<feature type="compositionally biased region" description="Polar residues" evidence="1">
    <location>
        <begin position="655"/>
        <end position="668"/>
    </location>
</feature>
<gene>
    <name evidence="4" type="ORF">GCM10010123_19070</name>
</gene>
<protein>
    <recommendedName>
        <fullName evidence="6">Carboxypeptidase regulatory-like domain-containing protein</fullName>
    </recommendedName>
</protein>
<dbReference type="Gene3D" id="2.60.40.1120">
    <property type="entry name" value="Carboxypeptidase-like, regulatory domain"/>
    <property type="match status" value="1"/>
</dbReference>
<feature type="chain" id="PRO_5035165105" description="Carboxypeptidase regulatory-like domain-containing protein" evidence="3">
    <location>
        <begin position="32"/>
        <end position="676"/>
    </location>
</feature>
<keyword evidence="2" id="KW-0472">Membrane</keyword>
<dbReference type="Pfam" id="PF13620">
    <property type="entry name" value="CarboxypepD_reg"/>
    <property type="match status" value="1"/>
</dbReference>
<feature type="compositionally biased region" description="Low complexity" evidence="1">
    <location>
        <begin position="250"/>
        <end position="260"/>
    </location>
</feature>
<evidence type="ECO:0000256" key="3">
    <source>
        <dbReference type="SAM" id="SignalP"/>
    </source>
</evidence>
<dbReference type="InterPro" id="IPR008969">
    <property type="entry name" value="CarboxyPept-like_regulatory"/>
</dbReference>
<organism evidence="4 5">
    <name type="scientific">Pilimelia anulata</name>
    <dbReference type="NCBI Taxonomy" id="53371"/>
    <lineage>
        <taxon>Bacteria</taxon>
        <taxon>Bacillati</taxon>
        <taxon>Actinomycetota</taxon>
        <taxon>Actinomycetes</taxon>
        <taxon>Micromonosporales</taxon>
        <taxon>Micromonosporaceae</taxon>
        <taxon>Pilimelia</taxon>
    </lineage>
</organism>
<evidence type="ECO:0000256" key="2">
    <source>
        <dbReference type="SAM" id="Phobius"/>
    </source>
</evidence>
<feature type="region of interest" description="Disordered" evidence="1">
    <location>
        <begin position="590"/>
        <end position="676"/>
    </location>
</feature>
<dbReference type="EMBL" id="BMQB01000003">
    <property type="protein sequence ID" value="GGJ89580.1"/>
    <property type="molecule type" value="Genomic_DNA"/>
</dbReference>
<dbReference type="SUPFAM" id="SSF49464">
    <property type="entry name" value="Carboxypeptidase regulatory domain-like"/>
    <property type="match status" value="1"/>
</dbReference>
<feature type="compositionally biased region" description="Gly residues" evidence="1">
    <location>
        <begin position="486"/>
        <end position="501"/>
    </location>
</feature>
<feature type="region of interest" description="Disordered" evidence="1">
    <location>
        <begin position="315"/>
        <end position="340"/>
    </location>
</feature>
<keyword evidence="3" id="KW-0732">Signal</keyword>
<evidence type="ECO:0008006" key="6">
    <source>
        <dbReference type="Google" id="ProtNLM"/>
    </source>
</evidence>
<proteinExistence type="predicted"/>
<dbReference type="AlphaFoldDB" id="A0A8J3F8T1"/>
<reference evidence="4" key="2">
    <citation type="submission" date="2020-09" db="EMBL/GenBank/DDBJ databases">
        <authorList>
            <person name="Sun Q."/>
            <person name="Ohkuma M."/>
        </authorList>
    </citation>
    <scope>NUCLEOTIDE SEQUENCE</scope>
    <source>
        <strain evidence="4">JCM 3090</strain>
    </source>
</reference>
<keyword evidence="2" id="KW-1133">Transmembrane helix</keyword>
<feature type="region of interest" description="Disordered" evidence="1">
    <location>
        <begin position="471"/>
        <end position="530"/>
    </location>
</feature>
<evidence type="ECO:0000256" key="1">
    <source>
        <dbReference type="SAM" id="MobiDB-lite"/>
    </source>
</evidence>
<dbReference type="Proteomes" id="UP000649739">
    <property type="component" value="Unassembled WGS sequence"/>
</dbReference>